<reference evidence="5" key="1">
    <citation type="submission" date="2017-09" db="EMBL/GenBank/DDBJ databases">
        <title>FDA dAtabase for Regulatory Grade micrObial Sequences (FDA-ARGOS): Supporting development and validation of Infectious Disease Dx tests.</title>
        <authorList>
            <person name="Minogue T."/>
            <person name="Wolcott M."/>
            <person name="Wasieloski L."/>
            <person name="Aguilar W."/>
            <person name="Moore D."/>
            <person name="Tallon L."/>
            <person name="Sadzewicz L."/>
            <person name="Ott S."/>
            <person name="Zhao X."/>
            <person name="Nagaraj S."/>
            <person name="Vavikolanu K."/>
            <person name="Aluvathingal J."/>
            <person name="Nadendla S."/>
            <person name="Sichtig H."/>
        </authorList>
    </citation>
    <scope>NUCLEOTIDE SEQUENCE [LARGE SCALE GENOMIC DNA]</scope>
    <source>
        <strain evidence="5">FDAARGOS_387</strain>
    </source>
</reference>
<keyword evidence="5" id="KW-1185">Reference proteome</keyword>
<dbReference type="InterPro" id="IPR010158">
    <property type="entry name" value="Amidase_Cbmase"/>
</dbReference>
<dbReference type="Pfam" id="PF01546">
    <property type="entry name" value="Peptidase_M20"/>
    <property type="match status" value="1"/>
</dbReference>
<feature type="binding site" evidence="3">
    <location>
        <position position="79"/>
    </location>
    <ligand>
        <name>Zn(2+)</name>
        <dbReference type="ChEBI" id="CHEBI:29105"/>
        <label>1</label>
    </ligand>
</feature>
<evidence type="ECO:0000256" key="1">
    <source>
        <dbReference type="ARBA" id="ARBA00006153"/>
    </source>
</evidence>
<dbReference type="GO" id="GO:0016813">
    <property type="term" value="F:hydrolase activity, acting on carbon-nitrogen (but not peptide) bonds, in linear amidines"/>
    <property type="evidence" value="ECO:0007669"/>
    <property type="project" value="InterPro"/>
</dbReference>
<feature type="binding site" evidence="3">
    <location>
        <position position="382"/>
    </location>
    <ligand>
        <name>Zn(2+)</name>
        <dbReference type="ChEBI" id="CHEBI:29105"/>
        <label>2</label>
    </ligand>
</feature>
<dbReference type="InterPro" id="IPR036264">
    <property type="entry name" value="Bact_exopeptidase_dim_dom"/>
</dbReference>
<dbReference type="AlphaFoldDB" id="A0A2C6DSW5"/>
<dbReference type="STRING" id="1111728.GCA_000427805_00968"/>
<name>A0A2C6DSW5_9GAMM</name>
<protein>
    <submittedName>
        <fullName evidence="4">Zn-dependent hydrolase</fullName>
    </submittedName>
</protein>
<evidence type="ECO:0000256" key="3">
    <source>
        <dbReference type="PIRSR" id="PIRSR001235-1"/>
    </source>
</evidence>
<dbReference type="RefSeq" id="WP_029094095.1">
    <property type="nucleotide sequence ID" value="NZ_PDDX01000001.1"/>
</dbReference>
<organism evidence="4 5">
    <name type="scientific">Budvicia aquatica</name>
    <dbReference type="NCBI Taxonomy" id="82979"/>
    <lineage>
        <taxon>Bacteria</taxon>
        <taxon>Pseudomonadati</taxon>
        <taxon>Pseudomonadota</taxon>
        <taxon>Gammaproteobacteria</taxon>
        <taxon>Enterobacterales</taxon>
        <taxon>Budviciaceae</taxon>
        <taxon>Budvicia</taxon>
    </lineage>
</organism>
<dbReference type="SUPFAM" id="SSF55031">
    <property type="entry name" value="Bacterial exopeptidase dimerisation domain"/>
    <property type="match status" value="1"/>
</dbReference>
<keyword evidence="3" id="KW-0479">Metal-binding</keyword>
<keyword evidence="2 4" id="KW-0378">Hydrolase</keyword>
<feature type="binding site" evidence="3">
    <location>
        <position position="189"/>
    </location>
    <ligand>
        <name>Zn(2+)</name>
        <dbReference type="ChEBI" id="CHEBI:29105"/>
        <label>1</label>
    </ligand>
</feature>
<keyword evidence="3" id="KW-0862">Zinc</keyword>
<dbReference type="InterPro" id="IPR002933">
    <property type="entry name" value="Peptidase_M20"/>
</dbReference>
<dbReference type="NCBIfam" id="NF006771">
    <property type="entry name" value="PRK09290.1-5"/>
    <property type="match status" value="1"/>
</dbReference>
<evidence type="ECO:0000256" key="2">
    <source>
        <dbReference type="ARBA" id="ARBA00022801"/>
    </source>
</evidence>
<gene>
    <name evidence="4" type="ORF">CRN84_19805</name>
</gene>
<dbReference type="Gene3D" id="3.40.630.10">
    <property type="entry name" value="Zn peptidases"/>
    <property type="match status" value="1"/>
</dbReference>
<dbReference type="Proteomes" id="UP000224974">
    <property type="component" value="Unassembled WGS sequence"/>
</dbReference>
<sequence>MANQSRLKKDIETLRHISEPCNGGVTRIGLTATYRQGVEYLKQQMQEIGLIIKEDDVGNVYGILLGKDPALPSIVSGSHLDTVRNSGAFDGIAGVVCALEAVRILKENNIQLSHSVEVLATVEEEGTHFGTVLLGSRFISGEFSEQDKDRLYNDRGNSLREVLTDYLGHRVVQPAFRAPESIKAFLELHDEQGPVLEATNIDIGIVDSIVAIQQMVITITGFAGHAGTVPMTLRQDAGVAGCLFVTELNRFILRQYADSATLTVGKFSLQPNSANCIPNQCQFTLDIRSGDAKILEDIDRYIHQQALLIQQECNTAFDINNISYKSPVVMNEALRQLIIHSCEKLNLSYRHMNSGAGHDAMIMAGVCPSAMLFVPCYKGITHHPDENVTWENMAKGTEVLFHTMIALDQS</sequence>
<feature type="binding site" evidence="3">
    <location>
        <position position="125"/>
    </location>
    <ligand>
        <name>Zn(2+)</name>
        <dbReference type="ChEBI" id="CHEBI:29105"/>
        <label>2</label>
    </ligand>
</feature>
<dbReference type="PIRSF" id="PIRSF001235">
    <property type="entry name" value="Amidase_carbamoylase"/>
    <property type="match status" value="1"/>
</dbReference>
<dbReference type="EMBL" id="PDDX01000001">
    <property type="protein sequence ID" value="PHI31422.1"/>
    <property type="molecule type" value="Genomic_DNA"/>
</dbReference>
<dbReference type="SUPFAM" id="SSF53187">
    <property type="entry name" value="Zn-dependent exopeptidases"/>
    <property type="match status" value="1"/>
</dbReference>
<dbReference type="OrthoDB" id="9808195at2"/>
<dbReference type="PANTHER" id="PTHR32494">
    <property type="entry name" value="ALLANTOATE DEIMINASE-RELATED"/>
    <property type="match status" value="1"/>
</dbReference>
<accession>A0A2C6DSW5</accession>
<comment type="similarity">
    <text evidence="1">Belongs to the peptidase M20 family.</text>
</comment>
<proteinExistence type="inferred from homology"/>
<dbReference type="CDD" id="cd03884">
    <property type="entry name" value="M20_bAS"/>
    <property type="match status" value="1"/>
</dbReference>
<feature type="binding site" evidence="3">
    <location>
        <position position="90"/>
    </location>
    <ligand>
        <name>Zn(2+)</name>
        <dbReference type="ChEBI" id="CHEBI:29105"/>
        <label>1</label>
    </ligand>
</feature>
<dbReference type="PANTHER" id="PTHR32494:SF5">
    <property type="entry name" value="ALLANTOATE AMIDOHYDROLASE"/>
    <property type="match status" value="1"/>
</dbReference>
<dbReference type="Gene3D" id="3.30.70.360">
    <property type="match status" value="1"/>
</dbReference>
<comment type="caution">
    <text evidence="4">The sequence shown here is derived from an EMBL/GenBank/DDBJ whole genome shotgun (WGS) entry which is preliminary data.</text>
</comment>
<evidence type="ECO:0000313" key="4">
    <source>
        <dbReference type="EMBL" id="PHI31422.1"/>
    </source>
</evidence>
<feature type="binding site" evidence="3">
    <location>
        <position position="90"/>
    </location>
    <ligand>
        <name>Zn(2+)</name>
        <dbReference type="ChEBI" id="CHEBI:29105"/>
        <label>2</label>
    </ligand>
</feature>
<evidence type="ECO:0000313" key="5">
    <source>
        <dbReference type="Proteomes" id="UP000224974"/>
    </source>
</evidence>
<dbReference type="NCBIfam" id="TIGR01879">
    <property type="entry name" value="hydantase"/>
    <property type="match status" value="1"/>
</dbReference>
<comment type="cofactor">
    <cofactor evidence="3">
        <name>Zn(2+)</name>
        <dbReference type="ChEBI" id="CHEBI:29105"/>
    </cofactor>
    <text evidence="3">Binds 2 Zn(2+) ions per subunit.</text>
</comment>
<dbReference type="GO" id="GO:0046872">
    <property type="term" value="F:metal ion binding"/>
    <property type="evidence" value="ECO:0007669"/>
    <property type="project" value="UniProtKB-KW"/>
</dbReference>